<name>A0A2G5B772_COERN</name>
<evidence type="ECO:0000313" key="2">
    <source>
        <dbReference type="Proteomes" id="UP000242474"/>
    </source>
</evidence>
<accession>A0A2G5B772</accession>
<reference evidence="1 2" key="1">
    <citation type="journal article" date="2015" name="Genome Biol. Evol.">
        <title>Phylogenomic analyses indicate that early fungi evolved digesting cell walls of algal ancestors of land plants.</title>
        <authorList>
            <person name="Chang Y."/>
            <person name="Wang S."/>
            <person name="Sekimoto S."/>
            <person name="Aerts A.L."/>
            <person name="Choi C."/>
            <person name="Clum A."/>
            <person name="LaButti K.M."/>
            <person name="Lindquist E.A."/>
            <person name="Yee Ngan C."/>
            <person name="Ohm R.A."/>
            <person name="Salamov A.A."/>
            <person name="Grigoriev I.V."/>
            <person name="Spatafora J.W."/>
            <person name="Berbee M.L."/>
        </authorList>
    </citation>
    <scope>NUCLEOTIDE SEQUENCE [LARGE SCALE GENOMIC DNA]</scope>
    <source>
        <strain evidence="1 2">NRRL 1564</strain>
    </source>
</reference>
<keyword evidence="2" id="KW-1185">Reference proteome</keyword>
<gene>
    <name evidence="1" type="ORF">COEREDRAFT_9909</name>
</gene>
<dbReference type="OrthoDB" id="5590456at2759"/>
<dbReference type="EMBL" id="KZ303512">
    <property type="protein sequence ID" value="PIA14834.1"/>
    <property type="molecule type" value="Genomic_DNA"/>
</dbReference>
<sequence>MHIAKPDAATSEATSIGTHSKISCETFTTQATKFSATDLHISTLSWIAINKQKFDAYLPGAPEAMKLNVVLPLLTSKVKNAVGQLLFMSIAEFYKFLCNSFPQADYELRI</sequence>
<protein>
    <submittedName>
        <fullName evidence="1">Uncharacterized protein</fullName>
    </submittedName>
</protein>
<dbReference type="Proteomes" id="UP000242474">
    <property type="component" value="Unassembled WGS sequence"/>
</dbReference>
<organism evidence="1 2">
    <name type="scientific">Coemansia reversa (strain ATCC 12441 / NRRL 1564)</name>
    <dbReference type="NCBI Taxonomy" id="763665"/>
    <lineage>
        <taxon>Eukaryota</taxon>
        <taxon>Fungi</taxon>
        <taxon>Fungi incertae sedis</taxon>
        <taxon>Zoopagomycota</taxon>
        <taxon>Kickxellomycotina</taxon>
        <taxon>Kickxellomycetes</taxon>
        <taxon>Kickxellales</taxon>
        <taxon>Kickxellaceae</taxon>
        <taxon>Coemansia</taxon>
    </lineage>
</organism>
<evidence type="ECO:0000313" key="1">
    <source>
        <dbReference type="EMBL" id="PIA14834.1"/>
    </source>
</evidence>
<dbReference type="AlphaFoldDB" id="A0A2G5B772"/>
<proteinExistence type="predicted"/>